<name>A0AA40K863_9PEZI</name>
<dbReference type="SUPFAM" id="SSF48150">
    <property type="entry name" value="DNA-glycosylase"/>
    <property type="match status" value="1"/>
</dbReference>
<evidence type="ECO:0000256" key="1">
    <source>
        <dbReference type="SAM" id="MobiDB-lite"/>
    </source>
</evidence>
<sequence length="337" mass="37426">AAEVQDPNYRMNIKKQDTKYALTPGYSPYPYRSVPTQEDCYEVYRILAEMHGECMPPTKMPAASLEVAGCGEVPCVLDALLRTLVSGNTTMERANQAIQGLVAYYGLRQQGTGKGSIDWEKVRVSSEAELIKVIKTAGSAPKRSGFIKGILDAVYEENLVLAKAEAAVTGKAVNMSNLLSLDHMHKMTKDEAMAKFITYKGIGIKTAACVILFCLQKPCFAVDTHVHRFCGWLGWTPPKADPDNCYRHGDFMVPNELKYGLHQLFIRHGQLCFKCRAITKPGTKDWDEAADCPLEHLLTRNKIMAASTKTAKRKIEEVDDEKATSGESEEEGSDYEE</sequence>
<dbReference type="Gene3D" id="1.10.340.30">
    <property type="entry name" value="Hypothetical protein, domain 2"/>
    <property type="match status" value="1"/>
</dbReference>
<dbReference type="InterPro" id="IPR011257">
    <property type="entry name" value="DNA_glycosylase"/>
</dbReference>
<evidence type="ECO:0000313" key="3">
    <source>
        <dbReference type="EMBL" id="KAK0749579.1"/>
    </source>
</evidence>
<evidence type="ECO:0000259" key="2">
    <source>
        <dbReference type="SMART" id="SM00478"/>
    </source>
</evidence>
<feature type="non-terminal residue" evidence="3">
    <location>
        <position position="1"/>
    </location>
</feature>
<gene>
    <name evidence="3" type="ORF">B0T18DRAFT_294563</name>
</gene>
<dbReference type="InterPro" id="IPR003265">
    <property type="entry name" value="HhH-GPD_domain"/>
</dbReference>
<proteinExistence type="predicted"/>
<feature type="region of interest" description="Disordered" evidence="1">
    <location>
        <begin position="308"/>
        <end position="337"/>
    </location>
</feature>
<dbReference type="SMART" id="SM00478">
    <property type="entry name" value="ENDO3c"/>
    <property type="match status" value="1"/>
</dbReference>
<evidence type="ECO:0000313" key="4">
    <source>
        <dbReference type="Proteomes" id="UP001172155"/>
    </source>
</evidence>
<dbReference type="AlphaFoldDB" id="A0AA40K863"/>
<dbReference type="PANTHER" id="PTHR47203">
    <property type="match status" value="1"/>
</dbReference>
<feature type="domain" description="HhH-GPD" evidence="2">
    <location>
        <begin position="85"/>
        <end position="271"/>
    </location>
</feature>
<dbReference type="GO" id="GO:0006285">
    <property type="term" value="P:base-excision repair, AP site formation"/>
    <property type="evidence" value="ECO:0007669"/>
    <property type="project" value="UniProtKB-ARBA"/>
</dbReference>
<dbReference type="Proteomes" id="UP001172155">
    <property type="component" value="Unassembled WGS sequence"/>
</dbReference>
<comment type="caution">
    <text evidence="3">The sequence shown here is derived from an EMBL/GenBank/DDBJ whole genome shotgun (WGS) entry which is preliminary data.</text>
</comment>
<dbReference type="PANTHER" id="PTHR47203:SF1">
    <property type="entry name" value="HYPOTHETICAL BASE EXCISION DNA REPAIR PROTEIN (EUROFUNG)"/>
    <property type="match status" value="1"/>
</dbReference>
<dbReference type="GO" id="GO:0003824">
    <property type="term" value="F:catalytic activity"/>
    <property type="evidence" value="ECO:0007669"/>
    <property type="project" value="InterPro"/>
</dbReference>
<accession>A0AA40K863</accession>
<dbReference type="CDD" id="cd00056">
    <property type="entry name" value="ENDO3c"/>
    <property type="match status" value="1"/>
</dbReference>
<feature type="compositionally biased region" description="Basic and acidic residues" evidence="1">
    <location>
        <begin position="313"/>
        <end position="324"/>
    </location>
</feature>
<reference evidence="3" key="1">
    <citation type="submission" date="2023-06" db="EMBL/GenBank/DDBJ databases">
        <title>Genome-scale phylogeny and comparative genomics of the fungal order Sordariales.</title>
        <authorList>
            <consortium name="Lawrence Berkeley National Laboratory"/>
            <person name="Hensen N."/>
            <person name="Bonometti L."/>
            <person name="Westerberg I."/>
            <person name="Brannstrom I.O."/>
            <person name="Guillou S."/>
            <person name="Cros-Aarteil S."/>
            <person name="Calhoun S."/>
            <person name="Haridas S."/>
            <person name="Kuo A."/>
            <person name="Mondo S."/>
            <person name="Pangilinan J."/>
            <person name="Riley R."/>
            <person name="LaButti K."/>
            <person name="Andreopoulos B."/>
            <person name="Lipzen A."/>
            <person name="Chen C."/>
            <person name="Yanf M."/>
            <person name="Daum C."/>
            <person name="Ng V."/>
            <person name="Clum A."/>
            <person name="Steindorff A."/>
            <person name="Ohm R."/>
            <person name="Martin F."/>
            <person name="Silar P."/>
            <person name="Natvig D."/>
            <person name="Lalanne C."/>
            <person name="Gautier V."/>
            <person name="Ament-velasquez S.L."/>
            <person name="Kruys A."/>
            <person name="Hutchinson M.I."/>
            <person name="Powell A.J."/>
            <person name="Barry K."/>
            <person name="Miller A.N."/>
            <person name="Grigoriev I.V."/>
            <person name="Debuchy R."/>
            <person name="Gladieux P."/>
            <person name="Thoren M.H."/>
            <person name="Johannesson H."/>
        </authorList>
    </citation>
    <scope>NUCLEOTIDE SEQUENCE</scope>
    <source>
        <strain evidence="3">SMH3187-1</strain>
    </source>
</reference>
<dbReference type="EMBL" id="JAUKUD010000003">
    <property type="protein sequence ID" value="KAK0749579.1"/>
    <property type="molecule type" value="Genomic_DNA"/>
</dbReference>
<protein>
    <submittedName>
        <fullName evidence="3">DNA glycosylase</fullName>
    </submittedName>
</protein>
<feature type="non-terminal residue" evidence="3">
    <location>
        <position position="337"/>
    </location>
</feature>
<feature type="compositionally biased region" description="Acidic residues" evidence="1">
    <location>
        <begin position="327"/>
        <end position="337"/>
    </location>
</feature>
<dbReference type="Pfam" id="PF00730">
    <property type="entry name" value="HhH-GPD"/>
    <property type="match status" value="1"/>
</dbReference>
<keyword evidence="4" id="KW-1185">Reference proteome</keyword>
<organism evidence="3 4">
    <name type="scientific">Schizothecium vesticola</name>
    <dbReference type="NCBI Taxonomy" id="314040"/>
    <lineage>
        <taxon>Eukaryota</taxon>
        <taxon>Fungi</taxon>
        <taxon>Dikarya</taxon>
        <taxon>Ascomycota</taxon>
        <taxon>Pezizomycotina</taxon>
        <taxon>Sordariomycetes</taxon>
        <taxon>Sordariomycetidae</taxon>
        <taxon>Sordariales</taxon>
        <taxon>Schizotheciaceae</taxon>
        <taxon>Schizothecium</taxon>
    </lineage>
</organism>